<keyword evidence="3" id="KW-1185">Reference proteome</keyword>
<protein>
    <submittedName>
        <fullName evidence="2">Deoxycytidine triphosphate deaminase</fullName>
        <ecNumber evidence="2">3.5.4.13</ecNumber>
    </submittedName>
</protein>
<dbReference type="RefSeq" id="WP_152077033.1">
    <property type="nucleotide sequence ID" value="NZ_CAAKNU010000027.1"/>
</dbReference>
<dbReference type="GO" id="GO:0008829">
    <property type="term" value="F:dCTP deaminase activity"/>
    <property type="evidence" value="ECO:0007669"/>
    <property type="project" value="UniProtKB-EC"/>
</dbReference>
<proteinExistence type="predicted"/>
<gene>
    <name evidence="2" type="primary">dcd</name>
    <name evidence="2" type="ORF">KCJAJFAP_00938</name>
</gene>
<accession>A0A5K1JA85</accession>
<dbReference type="Gene3D" id="2.70.40.10">
    <property type="match status" value="1"/>
</dbReference>
<dbReference type="Proteomes" id="UP000361836">
    <property type="component" value="Unassembled WGS sequence"/>
</dbReference>
<reference evidence="2 3" key="1">
    <citation type="submission" date="2019-10" db="EMBL/GenBank/DDBJ databases">
        <authorList>
            <person name="Wolf R A."/>
        </authorList>
    </citation>
    <scope>NUCLEOTIDE SEQUENCE [LARGE SCALE GENOMIC DNA]</scope>
    <source>
        <strain evidence="2">Collinsella_aerofaciens_MC2</strain>
    </source>
</reference>
<dbReference type="EC" id="3.5.4.13" evidence="2"/>
<dbReference type="EMBL" id="CABWIE010000030">
    <property type="protein sequence ID" value="VWM00475.1"/>
    <property type="molecule type" value="Genomic_DNA"/>
</dbReference>
<evidence type="ECO:0000313" key="2">
    <source>
        <dbReference type="EMBL" id="VWM00475.1"/>
    </source>
</evidence>
<organism evidence="2 3">
    <name type="scientific">Collinsella aerofaciens</name>
    <dbReference type="NCBI Taxonomy" id="74426"/>
    <lineage>
        <taxon>Bacteria</taxon>
        <taxon>Bacillati</taxon>
        <taxon>Actinomycetota</taxon>
        <taxon>Coriobacteriia</taxon>
        <taxon>Coriobacteriales</taxon>
        <taxon>Coriobacteriaceae</taxon>
        <taxon>Collinsella</taxon>
    </lineage>
</organism>
<keyword evidence="2" id="KW-0378">Hydrolase</keyword>
<evidence type="ECO:0000313" key="3">
    <source>
        <dbReference type="Proteomes" id="UP000361836"/>
    </source>
</evidence>
<dbReference type="InterPro" id="IPR036157">
    <property type="entry name" value="dUTPase-like_sf"/>
</dbReference>
<feature type="transmembrane region" description="Helical" evidence="1">
    <location>
        <begin position="240"/>
        <end position="259"/>
    </location>
</feature>
<keyword evidence="1" id="KW-0812">Transmembrane</keyword>
<sequence>MYLSDTKIQELIDNKVLLNADASNIGQVTYDLRTDGFYINESKQSEVELGPGDSTFVSCVECVALPNDLTASVLLRNSRIRQGLSLDAPLYFPGHGTRLFYRVTNVSGNTITLDKSKGIAQVAFQHIEGTVAHPYHGAFSDELNFNGLADYSDVYAGELKKVEDKKEEVANIESRIYGNVLALFAIFAAIFTLVNVNAGGISSDITTVRFVTLDLLVIGGFLVLASAIEAFLVKDKEKKAWLPLVLGIACIVVAVVLAFQ</sequence>
<dbReference type="GO" id="GO:0006229">
    <property type="term" value="P:dUTP biosynthetic process"/>
    <property type="evidence" value="ECO:0007669"/>
    <property type="project" value="InterPro"/>
</dbReference>
<feature type="transmembrane region" description="Helical" evidence="1">
    <location>
        <begin position="176"/>
        <end position="198"/>
    </location>
</feature>
<keyword evidence="1" id="KW-0472">Membrane</keyword>
<name>A0A5K1JA85_9ACTN</name>
<dbReference type="SUPFAM" id="SSF51283">
    <property type="entry name" value="dUTPase-like"/>
    <property type="match status" value="1"/>
</dbReference>
<dbReference type="AlphaFoldDB" id="A0A5K1JA85"/>
<keyword evidence="1" id="KW-1133">Transmembrane helix</keyword>
<evidence type="ECO:0000256" key="1">
    <source>
        <dbReference type="SAM" id="Phobius"/>
    </source>
</evidence>
<feature type="transmembrane region" description="Helical" evidence="1">
    <location>
        <begin position="210"/>
        <end position="233"/>
    </location>
</feature>